<evidence type="ECO:0000313" key="3">
    <source>
        <dbReference type="Proteomes" id="UP001224644"/>
    </source>
</evidence>
<evidence type="ECO:0000313" key="2">
    <source>
        <dbReference type="EMBL" id="MDN3590591.1"/>
    </source>
</evidence>
<dbReference type="InterPro" id="IPR037026">
    <property type="entry name" value="Vgr_OB-fold_dom_sf"/>
</dbReference>
<keyword evidence="3" id="KW-1185">Reference proteome</keyword>
<dbReference type="Proteomes" id="UP001224644">
    <property type="component" value="Unassembled WGS sequence"/>
</dbReference>
<name>A0ABT8BGT2_9HYPH</name>
<dbReference type="EMBL" id="JAUFPX010000006">
    <property type="protein sequence ID" value="MDN3590591.1"/>
    <property type="molecule type" value="Genomic_DNA"/>
</dbReference>
<dbReference type="InterPro" id="IPR041599">
    <property type="entry name" value="Gp138_N"/>
</dbReference>
<gene>
    <name evidence="2" type="ORF">QWZ12_08190</name>
</gene>
<dbReference type="RefSeq" id="WP_238223035.1">
    <property type="nucleotide sequence ID" value="NZ_BPQD01000003.1"/>
</dbReference>
<reference evidence="3" key="1">
    <citation type="journal article" date="2019" name="Int. J. Syst. Evol. Microbiol.">
        <title>The Global Catalogue of Microorganisms (GCM) 10K type strain sequencing project: providing services to taxonomists for standard genome sequencing and annotation.</title>
        <authorList>
            <consortium name="The Broad Institute Genomics Platform"/>
            <consortium name="The Broad Institute Genome Sequencing Center for Infectious Disease"/>
            <person name="Wu L."/>
            <person name="Ma J."/>
        </authorList>
    </citation>
    <scope>NUCLEOTIDE SEQUENCE [LARGE SCALE GENOMIC DNA]</scope>
    <source>
        <strain evidence="3">CECT 7069</strain>
    </source>
</reference>
<sequence>MAGLLETRAVRGNYADAASADTESERIDMWTSMPGRIVKFDPENQTATVKVLYKPKLAGKATEIPDLLGVPVMFPRGGGAALTWPVKEGDGVQLSFQSRNMDAWYEKGEAAEADTARMHDLSDAVAHLGMEPSTKKLANFNNEHTQLRSEDGKNAFTFDQKNGKFKMTGAGGKYDLFTIVESMLDFLAKDKLNGAGTGPQGGLEYQQQFAELKSHLGQIKL</sequence>
<proteinExistence type="predicted"/>
<comment type="caution">
    <text evidence="2">The sequence shown here is derived from an EMBL/GenBank/DDBJ whole genome shotgun (WGS) entry which is preliminary data.</text>
</comment>
<dbReference type="Gene3D" id="2.40.50.230">
    <property type="entry name" value="Gp5 N-terminal domain"/>
    <property type="match status" value="1"/>
</dbReference>
<evidence type="ECO:0000259" key="1">
    <source>
        <dbReference type="Pfam" id="PF18352"/>
    </source>
</evidence>
<accession>A0ABT8BGT2</accession>
<organism evidence="2 3">
    <name type="scientific">Methylobacterium adhaesivum</name>
    <dbReference type="NCBI Taxonomy" id="333297"/>
    <lineage>
        <taxon>Bacteria</taxon>
        <taxon>Pseudomonadati</taxon>
        <taxon>Pseudomonadota</taxon>
        <taxon>Alphaproteobacteria</taxon>
        <taxon>Hyphomicrobiales</taxon>
        <taxon>Methylobacteriaceae</taxon>
        <taxon>Methylobacterium</taxon>
    </lineage>
</organism>
<protein>
    <submittedName>
        <fullName evidence="2">Gp138 family membrane-puncturing spike protein</fullName>
    </submittedName>
</protein>
<dbReference type="Pfam" id="PF18352">
    <property type="entry name" value="Gp138_N"/>
    <property type="match status" value="1"/>
</dbReference>
<feature type="domain" description="Phage protein Gp138 N-terminal" evidence="1">
    <location>
        <begin position="33"/>
        <end position="129"/>
    </location>
</feature>